<protein>
    <submittedName>
        <fullName evidence="3">NADPH:quinone reductase-like Zn-dependent oxidoreductase</fullName>
    </submittedName>
</protein>
<dbReference type="Gene3D" id="3.40.50.720">
    <property type="entry name" value="NAD(P)-binding Rossmann-like Domain"/>
    <property type="match status" value="1"/>
</dbReference>
<name>A0A7W8N7P8_9BACT</name>
<dbReference type="PANTHER" id="PTHR44154:SF1">
    <property type="entry name" value="QUINONE OXIDOREDUCTASE"/>
    <property type="match status" value="1"/>
</dbReference>
<dbReference type="EMBL" id="JACHDZ010000012">
    <property type="protein sequence ID" value="MBB5346280.1"/>
    <property type="molecule type" value="Genomic_DNA"/>
</dbReference>
<dbReference type="Proteomes" id="UP000569092">
    <property type="component" value="Unassembled WGS sequence"/>
</dbReference>
<evidence type="ECO:0000313" key="3">
    <source>
        <dbReference type="EMBL" id="MBB5346280.1"/>
    </source>
</evidence>
<dbReference type="Gene3D" id="3.90.180.10">
    <property type="entry name" value="Medium-chain alcohol dehydrogenases, catalytic domain"/>
    <property type="match status" value="1"/>
</dbReference>
<feature type="domain" description="Alcohol dehydrogenase-like N-terminal" evidence="2">
    <location>
        <begin position="30"/>
        <end position="112"/>
    </location>
</feature>
<evidence type="ECO:0000256" key="1">
    <source>
        <dbReference type="ARBA" id="ARBA00022857"/>
    </source>
</evidence>
<accession>A0A7W8N7P8</accession>
<dbReference type="SUPFAM" id="SSF51735">
    <property type="entry name" value="NAD(P)-binding Rossmann-fold domains"/>
    <property type="match status" value="1"/>
</dbReference>
<evidence type="ECO:0000259" key="2">
    <source>
        <dbReference type="Pfam" id="PF08240"/>
    </source>
</evidence>
<dbReference type="InterPro" id="IPR013154">
    <property type="entry name" value="ADH-like_N"/>
</dbReference>
<organism evidence="3 4">
    <name type="scientific">Tunturiibacter lichenicola</name>
    <dbReference type="NCBI Taxonomy" id="2051959"/>
    <lineage>
        <taxon>Bacteria</taxon>
        <taxon>Pseudomonadati</taxon>
        <taxon>Acidobacteriota</taxon>
        <taxon>Terriglobia</taxon>
        <taxon>Terriglobales</taxon>
        <taxon>Acidobacteriaceae</taxon>
        <taxon>Tunturiibacter</taxon>
    </lineage>
</organism>
<evidence type="ECO:0000313" key="4">
    <source>
        <dbReference type="Proteomes" id="UP000569092"/>
    </source>
</evidence>
<reference evidence="3 4" key="1">
    <citation type="submission" date="2020-08" db="EMBL/GenBank/DDBJ databases">
        <title>Genomic Encyclopedia of Type Strains, Phase IV (KMG-V): Genome sequencing to study the core and pangenomes of soil and plant-associated prokaryotes.</title>
        <authorList>
            <person name="Whitman W."/>
        </authorList>
    </citation>
    <scope>NUCLEOTIDE SEQUENCE [LARGE SCALE GENOMIC DNA]</scope>
    <source>
        <strain evidence="3 4">M8US30</strain>
    </source>
</reference>
<gene>
    <name evidence="3" type="ORF">HDF10_004290</name>
</gene>
<proteinExistence type="predicted"/>
<dbReference type="InterPro" id="IPR051603">
    <property type="entry name" value="Zinc-ADH_QOR/CCCR"/>
</dbReference>
<dbReference type="AlphaFoldDB" id="A0A7W8N7P8"/>
<keyword evidence="1" id="KW-0521">NADP</keyword>
<dbReference type="Pfam" id="PF08240">
    <property type="entry name" value="ADH_N"/>
    <property type="match status" value="1"/>
</dbReference>
<dbReference type="SUPFAM" id="SSF50129">
    <property type="entry name" value="GroES-like"/>
    <property type="match status" value="1"/>
</dbReference>
<dbReference type="InterPro" id="IPR011032">
    <property type="entry name" value="GroES-like_sf"/>
</dbReference>
<dbReference type="InterPro" id="IPR036291">
    <property type="entry name" value="NAD(P)-bd_dom_sf"/>
</dbReference>
<sequence length="180" mass="19053">MSTMKAAVIHEAGGPEVLKIESLPIPTPQAGEVLIRIKAFGLNRSELFTRQGHSPGVKFPRVLGIEAVGLVEEAAGSELRKGDIVATAMGGMGRQFDGGYAEYTCVPAKQVQLIKTELAWETLGAIPEMLQTSWGSLFKSLRLEKGERLLIRGGTTSVGLAAAAIAKNHGAFVAATTRNP</sequence>
<dbReference type="PANTHER" id="PTHR44154">
    <property type="entry name" value="QUINONE OXIDOREDUCTASE"/>
    <property type="match status" value="1"/>
</dbReference>
<comment type="caution">
    <text evidence="3">The sequence shown here is derived from an EMBL/GenBank/DDBJ whole genome shotgun (WGS) entry which is preliminary data.</text>
</comment>